<reference evidence="4 5" key="1">
    <citation type="submission" date="2013-11" db="EMBL/GenBank/DDBJ databases">
        <title>The Genome Sequence of Phytophthora parasitica P10297.</title>
        <authorList>
            <consortium name="The Broad Institute Genomics Platform"/>
            <person name="Russ C."/>
            <person name="Tyler B."/>
            <person name="Panabieres F."/>
            <person name="Shan W."/>
            <person name="Tripathy S."/>
            <person name="Grunwald N."/>
            <person name="Machado M."/>
            <person name="Johnson C.S."/>
            <person name="Walker B."/>
            <person name="Young S.K."/>
            <person name="Zeng Q."/>
            <person name="Gargeya S."/>
            <person name="Fitzgerald M."/>
            <person name="Haas B."/>
            <person name="Abouelleil A."/>
            <person name="Allen A.W."/>
            <person name="Alvarado L."/>
            <person name="Arachchi H.M."/>
            <person name="Berlin A.M."/>
            <person name="Chapman S.B."/>
            <person name="Gainer-Dewar J."/>
            <person name="Goldberg J."/>
            <person name="Griggs A."/>
            <person name="Gujja S."/>
            <person name="Hansen M."/>
            <person name="Howarth C."/>
            <person name="Imamovic A."/>
            <person name="Ireland A."/>
            <person name="Larimer J."/>
            <person name="McCowan C."/>
            <person name="Murphy C."/>
            <person name="Pearson M."/>
            <person name="Poon T.W."/>
            <person name="Priest M."/>
            <person name="Roberts A."/>
            <person name="Saif S."/>
            <person name="Shea T."/>
            <person name="Sisk P."/>
            <person name="Sykes S."/>
            <person name="Wortman J."/>
            <person name="Nusbaum C."/>
            <person name="Birren B."/>
        </authorList>
    </citation>
    <scope>NUCLEOTIDE SEQUENCE [LARGE SCALE GENOMIC DNA]</scope>
    <source>
        <strain evidence="4 5">P10297</strain>
    </source>
</reference>
<dbReference type="PANTHER" id="PTHR33050:SF7">
    <property type="entry name" value="RIBONUCLEASE H"/>
    <property type="match status" value="1"/>
</dbReference>
<dbReference type="PANTHER" id="PTHR33050">
    <property type="entry name" value="REVERSE TRANSCRIPTASE DOMAIN-CONTAINING PROTEIN"/>
    <property type="match status" value="1"/>
</dbReference>
<feature type="region of interest" description="Disordered" evidence="3">
    <location>
        <begin position="84"/>
        <end position="123"/>
    </location>
</feature>
<evidence type="ECO:0000313" key="5">
    <source>
        <dbReference type="Proteomes" id="UP000018948"/>
    </source>
</evidence>
<feature type="region of interest" description="Disordered" evidence="3">
    <location>
        <begin position="372"/>
        <end position="395"/>
    </location>
</feature>
<evidence type="ECO:0000256" key="2">
    <source>
        <dbReference type="ARBA" id="ARBA00023172"/>
    </source>
</evidence>
<evidence type="ECO:0000256" key="3">
    <source>
        <dbReference type="SAM" id="MobiDB-lite"/>
    </source>
</evidence>
<dbReference type="SUPFAM" id="SSF56672">
    <property type="entry name" value="DNA/RNA polymerases"/>
    <property type="match status" value="1"/>
</dbReference>
<feature type="compositionally biased region" description="Basic and acidic residues" evidence="3">
    <location>
        <begin position="114"/>
        <end position="123"/>
    </location>
</feature>
<evidence type="ECO:0000313" key="4">
    <source>
        <dbReference type="EMBL" id="ETP42243.1"/>
    </source>
</evidence>
<dbReference type="Gene3D" id="1.10.150.130">
    <property type="match status" value="1"/>
</dbReference>
<feature type="non-terminal residue" evidence="4">
    <location>
        <position position="1"/>
    </location>
</feature>
<dbReference type="Proteomes" id="UP000018948">
    <property type="component" value="Unassembled WGS sequence"/>
</dbReference>
<dbReference type="GO" id="GO:0006310">
    <property type="term" value="P:DNA recombination"/>
    <property type="evidence" value="ECO:0007669"/>
    <property type="project" value="UniProtKB-KW"/>
</dbReference>
<dbReference type="SUPFAM" id="SSF56349">
    <property type="entry name" value="DNA breaking-rejoining enzymes"/>
    <property type="match status" value="1"/>
</dbReference>
<organism evidence="4 5">
    <name type="scientific">Phytophthora nicotianae P10297</name>
    <dbReference type="NCBI Taxonomy" id="1317064"/>
    <lineage>
        <taxon>Eukaryota</taxon>
        <taxon>Sar</taxon>
        <taxon>Stramenopiles</taxon>
        <taxon>Oomycota</taxon>
        <taxon>Peronosporomycetes</taxon>
        <taxon>Peronosporales</taxon>
        <taxon>Peronosporaceae</taxon>
        <taxon>Phytophthora</taxon>
    </lineage>
</organism>
<feature type="compositionally biased region" description="Low complexity" evidence="3">
    <location>
        <begin position="104"/>
        <end position="113"/>
    </location>
</feature>
<feature type="compositionally biased region" description="Basic and acidic residues" evidence="3">
    <location>
        <begin position="383"/>
        <end position="395"/>
    </location>
</feature>
<dbReference type="EMBL" id="ANIY01002240">
    <property type="protein sequence ID" value="ETP42243.1"/>
    <property type="molecule type" value="Genomic_DNA"/>
</dbReference>
<dbReference type="InterPro" id="IPR013762">
    <property type="entry name" value="Integrase-like_cat_sf"/>
</dbReference>
<gene>
    <name evidence="4" type="ORF">F442_10829</name>
</gene>
<evidence type="ECO:0000256" key="1">
    <source>
        <dbReference type="ARBA" id="ARBA00023125"/>
    </source>
</evidence>
<dbReference type="GO" id="GO:0015074">
    <property type="term" value="P:DNA integration"/>
    <property type="evidence" value="ECO:0007669"/>
    <property type="project" value="InterPro"/>
</dbReference>
<dbReference type="OrthoDB" id="123621at2759"/>
<keyword evidence="2" id="KW-0233">DNA recombination</keyword>
<feature type="compositionally biased region" description="Basic and acidic residues" evidence="3">
    <location>
        <begin position="89"/>
        <end position="98"/>
    </location>
</feature>
<dbReference type="InterPro" id="IPR010998">
    <property type="entry name" value="Integrase_recombinase_N"/>
</dbReference>
<accession>W2Z4Q7</accession>
<dbReference type="GO" id="GO:0003677">
    <property type="term" value="F:DNA binding"/>
    <property type="evidence" value="ECO:0007669"/>
    <property type="project" value="UniProtKB-KW"/>
</dbReference>
<comment type="caution">
    <text evidence="4">The sequence shown here is derived from an EMBL/GenBank/DDBJ whole genome shotgun (WGS) entry which is preliminary data.</text>
</comment>
<dbReference type="CDD" id="cd09275">
    <property type="entry name" value="RNase_HI_RT_DIRS1"/>
    <property type="match status" value="1"/>
</dbReference>
<name>W2Z4Q7_PHYNI</name>
<dbReference type="Gene3D" id="1.10.443.10">
    <property type="entry name" value="Intergrase catalytic core"/>
    <property type="match status" value="1"/>
</dbReference>
<keyword evidence="1" id="KW-0238">DNA-binding</keyword>
<evidence type="ECO:0008006" key="6">
    <source>
        <dbReference type="Google" id="ProtNLM"/>
    </source>
</evidence>
<sequence length="1383" mass="155615">VDPVNYALQIGAGTSDMVLNPQELLEQQNTVCVACRKRRGALPSKVQAMLTVPFQPGDVAALVRPHDLQVVYVRRQHFLDVAMGSPKKNRSDLYRDPKTPANPSTPSSDTSPTSDREFAEDVRLQTDIDSIRQQNRGLGKRQRESFAGDLDEFAMADEVSDDDDDYRRVRPQVAFRPSATQHRVHLSVINQRYKGKNAQVILEMMQHSDHVLFLGQPPVLRGAFDFGFNGGVLSVMHFREAGLLDRVRAMESSASSTDFSERNVLRPVAAASSRGELVNALRSFRIFGSQFYNQLVVDLLDTATMFVDRYRGLRETDAFGWKLMTYWVAKKFRKFRTHLVARDTNAAAAVRFEFSRTDEELMEVKDIRSQHRHNEAAVSRTRHGADTIKPADRPRRISSIPAPVLEAHPVKDGKRLCMKAISKAGCTGNGNGGCFDPKRSHFKPDQLAEIVKAYIDDNYKGLAPTDQDRTVPLANTMRVLQSLFERSSRDILRHVEMYAGRYNLTVPLTNSDPTSIDAATVTFLSELARRSCLNLPSFVRLVRGQDAHDPRPNKALYELAEPADPTYHDVYRRWNAIVRVRRHIAKGQTEGRYLILDKAMLETWPEVFISPIGTVGKGEEDIRVINDYAYPRGASVIDFTDRDNFPRISYNPPRDIARHIHDLRTEHPPVEVLLLLGDVSGAFRHVPMNENSVHMFAFLFEGYVVFDLSCGFGWCGSPAFYSLAGSVINHLYEPSRPEGGAPLDREPFGGNVWCDDHTCVERNVGSRCKDAEVALRRSMITVLGPNAINEEIFTSWQTTGKALGLLWDTVNGTVSIPTEKLLKARLRVHALLQTGYASKSDLNKLLGILRHVAACFPAARSFYQRLHASAVGMHPGSKRQLNEDDRDDLFWFRAVLLNGDRFNKIPVVQFAGIATPTVHIFMDASDTGLCALEPTRLEYIRVKFTDAQKLDLRKEPRVNSINVRELQSAVLAALYWGQYWQQDAELGPTYVCFHIDNSSAVAWANRRSARNSAAQLLNRLLSLAELQYRVVFTAEHVPGIDNIMADAGSRAWSSTDKLWSLWTNLSAAWTQVNVCHPFDDLSTVWALCCADKPWQALPTPRADRTNRLGYFAVYLWTYGWNRARRGNQYATIVSKLASVSWFHRRFQGFEITRSPQLRILLQGIKRLSDPVRKKQPVTPSFLRLLRRSLNLDRPRQRLLWGSVLLGYFFLLRHSEFLIVEGHRPFYSLKTKNAMFTDSNGQAVSVGAATAVTIGLEGSKNDQYGRGAWRTMHSSGDKLLCPVEALRHILVARRGLNKMNSEYLCLDLDSKTVAKALKATAEKAGVPASNYATHSLRIGGASALLNGKVDSLVIKILGRWVSRCYEEYPRQAAAATIGLTKRMV</sequence>
<dbReference type="InterPro" id="IPR052055">
    <property type="entry name" value="Hepadnavirus_pol/RT"/>
</dbReference>
<protein>
    <recommendedName>
        <fullName evidence="6">Reverse transcriptase domain-containing protein</fullName>
    </recommendedName>
</protein>
<dbReference type="InterPro" id="IPR043502">
    <property type="entry name" value="DNA/RNA_pol_sf"/>
</dbReference>
<dbReference type="InterPro" id="IPR011010">
    <property type="entry name" value="DNA_brk_join_enz"/>
</dbReference>
<proteinExistence type="predicted"/>